<protein>
    <submittedName>
        <fullName evidence="1">Uncharacterized protein</fullName>
    </submittedName>
</protein>
<gene>
    <name evidence="1" type="ORF">BN1224_MUL2216_F_04770</name>
</gene>
<evidence type="ECO:0000313" key="1">
    <source>
        <dbReference type="EMBL" id="CRI46422.1"/>
    </source>
</evidence>
<dbReference type="Gene3D" id="3.40.50.1000">
    <property type="entry name" value="HAD superfamily/HAD-like"/>
    <property type="match status" value="1"/>
</dbReference>
<reference evidence="1" key="1">
    <citation type="submission" date="2015-05" db="EMBL/GenBank/DDBJ databases">
        <authorList>
            <person name="Rattei Thomas"/>
        </authorList>
    </citation>
    <scope>NUCLEOTIDE SEQUENCE</scope>
    <source>
        <strain evidence="1">MUL2216</strain>
    </source>
</reference>
<dbReference type="EMBL" id="LN847227">
    <property type="protein sequence ID" value="CRI46422.1"/>
    <property type="molecule type" value="Genomic_DNA"/>
</dbReference>
<dbReference type="InterPro" id="IPR023214">
    <property type="entry name" value="HAD_sf"/>
</dbReference>
<dbReference type="Gene3D" id="1.20.1440.100">
    <property type="entry name" value="SG protein - dephosphorylation function"/>
    <property type="match status" value="1"/>
</dbReference>
<dbReference type="SUPFAM" id="SSF56784">
    <property type="entry name" value="HAD-like"/>
    <property type="match status" value="1"/>
</dbReference>
<name>A0A0F7XDT6_CHLPN</name>
<accession>A0A0F7XDT6</accession>
<dbReference type="AlphaFoldDB" id="A0A0F7XDT6"/>
<proteinExistence type="predicted"/>
<organism evidence="1">
    <name type="scientific">Chlamydia pneumoniae</name>
    <name type="common">Chlamydophila pneumoniae</name>
    <dbReference type="NCBI Taxonomy" id="83558"/>
    <lineage>
        <taxon>Bacteria</taxon>
        <taxon>Pseudomonadati</taxon>
        <taxon>Chlamydiota</taxon>
        <taxon>Chlamydiia</taxon>
        <taxon>Chlamydiales</taxon>
        <taxon>Chlamydiaceae</taxon>
        <taxon>Chlamydia/Chlamydophila group</taxon>
        <taxon>Chlamydia</taxon>
    </lineage>
</organism>
<dbReference type="Pfam" id="PF12710">
    <property type="entry name" value="HAD"/>
    <property type="match status" value="1"/>
</dbReference>
<sequence length="213" mass="24602">MRRNCIYAFDLDGTLLKGNSSWSFYCYGLLQGLFSYKTLPPCIYRFFRFKFFFGDLPSFYYSIVTRLLSSVPCDDLYEVALNFVSTLTGSDFYAPVLEKLEEAFADTTGQVILFSSSPDFIVHPIAQQLGISSWYASCYRDQSAEQTIYKKCLTGDKKAQILSYIKKINQARSHTFSDHILDLPFLMLGEEKTVVRPQGRLKKMAKKYYWNIV</sequence>
<dbReference type="InterPro" id="IPR036412">
    <property type="entry name" value="HAD-like_sf"/>
</dbReference>